<proteinExistence type="inferred from homology"/>
<evidence type="ECO:0000256" key="10">
    <source>
        <dbReference type="RuleBase" id="RU000488"/>
    </source>
</evidence>
<reference evidence="11" key="1">
    <citation type="submission" date="2021-06" db="EMBL/GenBank/DDBJ databases">
        <authorList>
            <person name="Kallberg Y."/>
            <person name="Tangrot J."/>
            <person name="Rosling A."/>
        </authorList>
    </citation>
    <scope>NUCLEOTIDE SEQUENCE</scope>
    <source>
        <strain evidence="11">CL551</strain>
    </source>
</reference>
<gene>
    <name evidence="11" type="ORF">AMORRO_LOCUS14279</name>
</gene>
<keyword evidence="5" id="KW-1000">Mitochondrion outer membrane</keyword>
<dbReference type="InterPro" id="IPR039158">
    <property type="entry name" value="SLC25A46"/>
</dbReference>
<dbReference type="Gene3D" id="1.50.40.10">
    <property type="entry name" value="Mitochondrial carrier domain"/>
    <property type="match status" value="1"/>
</dbReference>
<evidence type="ECO:0000256" key="1">
    <source>
        <dbReference type="ARBA" id="ARBA00004374"/>
    </source>
</evidence>
<comment type="similarity">
    <text evidence="10">Belongs to the mitochondrial carrier (TC 2.A.29) family.</text>
</comment>
<sequence>ITCQTLMVMYESSLEITYDRISERQSSKSARMTSYVILKGFDFILFTPLYPILRHSILRMVDSRFDAQDPIVFYNNYKRNLIEMFFKRQRGELSWLSTLIPTYVCHCIFETVQIKAYRKFYKWMSPSSKSETKKETMLHEFFPELVCAIGSYLAAKFVTYPLETVVDRLMVQGYNMRGLRYTRYSGFWNCVHRMIVEEGIGSFYNGLFGGFIGECMVGFISLEMVYATYWVISRISEKFSNNRKRKFEKIE</sequence>
<evidence type="ECO:0000256" key="9">
    <source>
        <dbReference type="PROSITE-ProRule" id="PRU00282"/>
    </source>
</evidence>
<dbReference type="InterPro" id="IPR018108">
    <property type="entry name" value="MCP_transmembrane"/>
</dbReference>
<dbReference type="InterPro" id="IPR023395">
    <property type="entry name" value="MCP_dom_sf"/>
</dbReference>
<comment type="caution">
    <text evidence="11">The sequence shown here is derived from an EMBL/GenBank/DDBJ whole genome shotgun (WGS) entry which is preliminary data.</text>
</comment>
<evidence type="ECO:0000256" key="8">
    <source>
        <dbReference type="ARBA" id="ARBA00023136"/>
    </source>
</evidence>
<keyword evidence="3 9" id="KW-0812">Transmembrane</keyword>
<keyword evidence="12" id="KW-1185">Reference proteome</keyword>
<dbReference type="OrthoDB" id="2403262at2759"/>
<evidence type="ECO:0000256" key="7">
    <source>
        <dbReference type="ARBA" id="ARBA00023128"/>
    </source>
</evidence>
<dbReference type="SUPFAM" id="SSF103506">
    <property type="entry name" value="Mitochondrial carrier"/>
    <property type="match status" value="1"/>
</dbReference>
<feature type="repeat" description="Solcar" evidence="9">
    <location>
        <begin position="142"/>
        <end position="231"/>
    </location>
</feature>
<protein>
    <submittedName>
        <fullName evidence="11">17170_t:CDS:1</fullName>
    </submittedName>
</protein>
<evidence type="ECO:0000256" key="6">
    <source>
        <dbReference type="ARBA" id="ARBA00022989"/>
    </source>
</evidence>
<accession>A0A9N9IF92</accession>
<dbReference type="GO" id="GO:0005741">
    <property type="term" value="C:mitochondrial outer membrane"/>
    <property type="evidence" value="ECO:0007669"/>
    <property type="project" value="UniProtKB-SubCell"/>
</dbReference>
<dbReference type="PANTHER" id="PTHR21252">
    <property type="entry name" value="TB1 PROTEIN-RELATED"/>
    <property type="match status" value="1"/>
</dbReference>
<keyword evidence="4" id="KW-0677">Repeat</keyword>
<evidence type="ECO:0000256" key="2">
    <source>
        <dbReference type="ARBA" id="ARBA00022448"/>
    </source>
</evidence>
<dbReference type="PANTHER" id="PTHR21252:SF2">
    <property type="entry name" value="MITOCHONDRIAL OUTER MEMBRANE PROTEIN SLC25A46"/>
    <property type="match status" value="1"/>
</dbReference>
<keyword evidence="7" id="KW-0496">Mitochondrion</keyword>
<comment type="subcellular location">
    <subcellularLocation>
        <location evidence="1">Mitochondrion outer membrane</location>
        <topology evidence="1">Multi-pass membrane protein</topology>
    </subcellularLocation>
</comment>
<dbReference type="GO" id="GO:0090149">
    <property type="term" value="P:mitochondrial membrane fission"/>
    <property type="evidence" value="ECO:0007669"/>
    <property type="project" value="InterPro"/>
</dbReference>
<evidence type="ECO:0000256" key="5">
    <source>
        <dbReference type="ARBA" id="ARBA00022787"/>
    </source>
</evidence>
<keyword evidence="6" id="KW-1133">Transmembrane helix</keyword>
<evidence type="ECO:0000313" key="11">
    <source>
        <dbReference type="EMBL" id="CAG8734561.1"/>
    </source>
</evidence>
<feature type="non-terminal residue" evidence="11">
    <location>
        <position position="251"/>
    </location>
</feature>
<dbReference type="EMBL" id="CAJVPV010027624">
    <property type="protein sequence ID" value="CAG8734561.1"/>
    <property type="molecule type" value="Genomic_DNA"/>
</dbReference>
<dbReference type="Pfam" id="PF00153">
    <property type="entry name" value="Mito_carr"/>
    <property type="match status" value="1"/>
</dbReference>
<keyword evidence="2 10" id="KW-0813">Transport</keyword>
<evidence type="ECO:0000256" key="4">
    <source>
        <dbReference type="ARBA" id="ARBA00022737"/>
    </source>
</evidence>
<dbReference type="PROSITE" id="PS50920">
    <property type="entry name" value="SOLCAR"/>
    <property type="match status" value="1"/>
</dbReference>
<name>A0A9N9IF92_9GLOM</name>
<dbReference type="Proteomes" id="UP000789342">
    <property type="component" value="Unassembled WGS sequence"/>
</dbReference>
<evidence type="ECO:0000256" key="3">
    <source>
        <dbReference type="ARBA" id="ARBA00022692"/>
    </source>
</evidence>
<dbReference type="AlphaFoldDB" id="A0A9N9IF92"/>
<organism evidence="11 12">
    <name type="scientific">Acaulospora morrowiae</name>
    <dbReference type="NCBI Taxonomy" id="94023"/>
    <lineage>
        <taxon>Eukaryota</taxon>
        <taxon>Fungi</taxon>
        <taxon>Fungi incertae sedis</taxon>
        <taxon>Mucoromycota</taxon>
        <taxon>Glomeromycotina</taxon>
        <taxon>Glomeromycetes</taxon>
        <taxon>Diversisporales</taxon>
        <taxon>Acaulosporaceae</taxon>
        <taxon>Acaulospora</taxon>
    </lineage>
</organism>
<keyword evidence="8 9" id="KW-0472">Membrane</keyword>
<evidence type="ECO:0000313" key="12">
    <source>
        <dbReference type="Proteomes" id="UP000789342"/>
    </source>
</evidence>